<organism evidence="3 4">
    <name type="scientific">Streptomyces castrisilvae</name>
    <dbReference type="NCBI Taxonomy" id="3033811"/>
    <lineage>
        <taxon>Bacteria</taxon>
        <taxon>Bacillati</taxon>
        <taxon>Actinomycetota</taxon>
        <taxon>Actinomycetes</taxon>
        <taxon>Kitasatosporales</taxon>
        <taxon>Streptomycetaceae</taxon>
        <taxon>Streptomyces</taxon>
    </lineage>
</organism>
<protein>
    <submittedName>
        <fullName evidence="3">DUF4440 domain-containing protein</fullName>
    </submittedName>
</protein>
<accession>A0ABY9HSL1</accession>
<dbReference type="Proteomes" id="UP001239522">
    <property type="component" value="Chromosome"/>
</dbReference>
<reference evidence="3 4" key="1">
    <citation type="submission" date="2023-03" db="EMBL/GenBank/DDBJ databases">
        <title>Isolation and description of six Streptomyces strains from soil environments, able to metabolize different microbial glucans.</title>
        <authorList>
            <person name="Widen T."/>
            <person name="Larsbrink J."/>
        </authorList>
    </citation>
    <scope>NUCLEOTIDE SEQUENCE [LARGE SCALE GENOMIC DNA]</scope>
    <source>
        <strain evidence="3 4">Mut1</strain>
    </source>
</reference>
<name>A0ABY9HSL1_9ACTN</name>
<dbReference type="SUPFAM" id="SSF54427">
    <property type="entry name" value="NTF2-like"/>
    <property type="match status" value="1"/>
</dbReference>
<dbReference type="RefSeq" id="WP_306059875.1">
    <property type="nucleotide sequence ID" value="NZ_CP120997.1"/>
</dbReference>
<dbReference type="Gene3D" id="3.10.450.50">
    <property type="match status" value="1"/>
</dbReference>
<evidence type="ECO:0000313" key="4">
    <source>
        <dbReference type="Proteomes" id="UP001239522"/>
    </source>
</evidence>
<evidence type="ECO:0000256" key="1">
    <source>
        <dbReference type="SAM" id="MobiDB-lite"/>
    </source>
</evidence>
<keyword evidence="4" id="KW-1185">Reference proteome</keyword>
<dbReference type="InterPro" id="IPR032710">
    <property type="entry name" value="NTF2-like_dom_sf"/>
</dbReference>
<feature type="domain" description="DUF4440" evidence="2">
    <location>
        <begin position="18"/>
        <end position="114"/>
    </location>
</feature>
<sequence>MRRSDEEEQAVRAAMRGELRLLEPAVRASPEAVRALLDPEFTEFGASGRRYDRTSILTVTSAAGEDDTGPSVATAMSGTLLAPGLVHLTYVSERDGRLFRRSSLWRRTGGRWRMYFHQGTPAGEPEQAGEYPADSPSSPD</sequence>
<feature type="region of interest" description="Disordered" evidence="1">
    <location>
        <begin position="118"/>
        <end position="140"/>
    </location>
</feature>
<proteinExistence type="predicted"/>
<dbReference type="InterPro" id="IPR027843">
    <property type="entry name" value="DUF4440"/>
</dbReference>
<evidence type="ECO:0000313" key="3">
    <source>
        <dbReference type="EMBL" id="WLQ37563.1"/>
    </source>
</evidence>
<dbReference type="Pfam" id="PF14534">
    <property type="entry name" value="DUF4440"/>
    <property type="match status" value="1"/>
</dbReference>
<dbReference type="EMBL" id="CP120997">
    <property type="protein sequence ID" value="WLQ37563.1"/>
    <property type="molecule type" value="Genomic_DNA"/>
</dbReference>
<evidence type="ECO:0000259" key="2">
    <source>
        <dbReference type="Pfam" id="PF14534"/>
    </source>
</evidence>
<gene>
    <name evidence="3" type="ORF">P8A18_30825</name>
</gene>